<proteinExistence type="predicted"/>
<sequence length="92" mass="10686">MQLAIVHFPESERELAFLCVRNALIRVMVLVSYLVRWSQGPTLAVWPNGSKWFFQVQQVVLRVSMIFPHRSVRSAPQKASQLLYISISRCRL</sequence>
<protein>
    <submittedName>
        <fullName evidence="1">Uncharacterized protein</fullName>
    </submittedName>
</protein>
<dbReference type="AlphaFoldDB" id="A0AAE0ZQD6"/>
<dbReference type="EMBL" id="JAWDGP010003536">
    <property type="protein sequence ID" value="KAK3773467.1"/>
    <property type="molecule type" value="Genomic_DNA"/>
</dbReference>
<dbReference type="Proteomes" id="UP001283361">
    <property type="component" value="Unassembled WGS sequence"/>
</dbReference>
<organism evidence="1 2">
    <name type="scientific">Elysia crispata</name>
    <name type="common">lettuce slug</name>
    <dbReference type="NCBI Taxonomy" id="231223"/>
    <lineage>
        <taxon>Eukaryota</taxon>
        <taxon>Metazoa</taxon>
        <taxon>Spiralia</taxon>
        <taxon>Lophotrochozoa</taxon>
        <taxon>Mollusca</taxon>
        <taxon>Gastropoda</taxon>
        <taxon>Heterobranchia</taxon>
        <taxon>Euthyneura</taxon>
        <taxon>Panpulmonata</taxon>
        <taxon>Sacoglossa</taxon>
        <taxon>Placobranchoidea</taxon>
        <taxon>Plakobranchidae</taxon>
        <taxon>Elysia</taxon>
    </lineage>
</organism>
<name>A0AAE0ZQD6_9GAST</name>
<reference evidence="1" key="1">
    <citation type="journal article" date="2023" name="G3 (Bethesda)">
        <title>A reference genome for the long-term kleptoplast-retaining sea slug Elysia crispata morphotype clarki.</title>
        <authorList>
            <person name="Eastman K.E."/>
            <person name="Pendleton A.L."/>
            <person name="Shaikh M.A."/>
            <person name="Suttiyut T."/>
            <person name="Ogas R."/>
            <person name="Tomko P."/>
            <person name="Gavelis G."/>
            <person name="Widhalm J.R."/>
            <person name="Wisecaver J.H."/>
        </authorList>
    </citation>
    <scope>NUCLEOTIDE SEQUENCE</scope>
    <source>
        <strain evidence="1">ECLA1</strain>
    </source>
</reference>
<evidence type="ECO:0000313" key="2">
    <source>
        <dbReference type="Proteomes" id="UP001283361"/>
    </source>
</evidence>
<evidence type="ECO:0000313" key="1">
    <source>
        <dbReference type="EMBL" id="KAK3773467.1"/>
    </source>
</evidence>
<keyword evidence="2" id="KW-1185">Reference proteome</keyword>
<accession>A0AAE0ZQD6</accession>
<comment type="caution">
    <text evidence="1">The sequence shown here is derived from an EMBL/GenBank/DDBJ whole genome shotgun (WGS) entry which is preliminary data.</text>
</comment>
<gene>
    <name evidence="1" type="ORF">RRG08_007954</name>
</gene>